<dbReference type="PANTHER" id="PTHR43364">
    <property type="entry name" value="NADH-SPECIFIC METHYLGLYOXAL REDUCTASE-RELATED"/>
    <property type="match status" value="1"/>
</dbReference>
<dbReference type="GO" id="GO:0005829">
    <property type="term" value="C:cytosol"/>
    <property type="evidence" value="ECO:0007669"/>
    <property type="project" value="TreeGrafter"/>
</dbReference>
<evidence type="ECO:0000259" key="2">
    <source>
        <dbReference type="Pfam" id="PF00248"/>
    </source>
</evidence>
<dbReference type="InterPro" id="IPR023210">
    <property type="entry name" value="NADP_OxRdtase_dom"/>
</dbReference>
<evidence type="ECO:0000256" key="1">
    <source>
        <dbReference type="ARBA" id="ARBA00023002"/>
    </source>
</evidence>
<feature type="domain" description="NADP-dependent oxidoreductase" evidence="2">
    <location>
        <begin position="15"/>
        <end position="128"/>
    </location>
</feature>
<dbReference type="SUPFAM" id="SSF51430">
    <property type="entry name" value="NAD(P)-linked oxidoreductase"/>
    <property type="match status" value="1"/>
</dbReference>
<keyword evidence="1" id="KW-0560">Oxidoreductase</keyword>
<proteinExistence type="predicted"/>
<organism evidence="3">
    <name type="scientific">marine metagenome</name>
    <dbReference type="NCBI Taxonomy" id="408172"/>
    <lineage>
        <taxon>unclassified sequences</taxon>
        <taxon>metagenomes</taxon>
        <taxon>ecological metagenomes</taxon>
    </lineage>
</organism>
<dbReference type="Pfam" id="PF00248">
    <property type="entry name" value="Aldo_ket_red"/>
    <property type="match status" value="1"/>
</dbReference>
<accession>A0A382KY97</accession>
<feature type="non-terminal residue" evidence="3">
    <location>
        <position position="129"/>
    </location>
</feature>
<dbReference type="Gene3D" id="3.20.20.100">
    <property type="entry name" value="NADP-dependent oxidoreductase domain"/>
    <property type="match status" value="1"/>
</dbReference>
<protein>
    <recommendedName>
        <fullName evidence="2">NADP-dependent oxidoreductase domain-containing protein</fullName>
    </recommendedName>
</protein>
<dbReference type="InterPro" id="IPR050523">
    <property type="entry name" value="AKR_Detox_Biosynth"/>
</dbReference>
<gene>
    <name evidence="3" type="ORF">METZ01_LOCUS281369</name>
</gene>
<name>A0A382KY97_9ZZZZ</name>
<dbReference type="EMBL" id="UINC01083119">
    <property type="protein sequence ID" value="SVC28515.1"/>
    <property type="molecule type" value="Genomic_DNA"/>
</dbReference>
<sequence length="129" mass="14433">MHYRHLGNSGLEVSEIGLGANSFGEPGRRDRAEAAAIIHAAIDHGINFIDTSNVYAQGVSEEYIGHALKGRRGEMLIGTKFGSMRRQGPNNFGGSRKFIMRSVEESLQRLQTDYIDVYMIHRPDPRMPM</sequence>
<dbReference type="InterPro" id="IPR036812">
    <property type="entry name" value="NAD(P)_OxRdtase_dom_sf"/>
</dbReference>
<dbReference type="AlphaFoldDB" id="A0A382KY97"/>
<dbReference type="GO" id="GO:0016491">
    <property type="term" value="F:oxidoreductase activity"/>
    <property type="evidence" value="ECO:0007669"/>
    <property type="project" value="UniProtKB-KW"/>
</dbReference>
<evidence type="ECO:0000313" key="3">
    <source>
        <dbReference type="EMBL" id="SVC28515.1"/>
    </source>
</evidence>
<reference evidence="3" key="1">
    <citation type="submission" date="2018-05" db="EMBL/GenBank/DDBJ databases">
        <authorList>
            <person name="Lanie J.A."/>
            <person name="Ng W.-L."/>
            <person name="Kazmierczak K.M."/>
            <person name="Andrzejewski T.M."/>
            <person name="Davidsen T.M."/>
            <person name="Wayne K.J."/>
            <person name="Tettelin H."/>
            <person name="Glass J.I."/>
            <person name="Rusch D."/>
            <person name="Podicherti R."/>
            <person name="Tsui H.-C.T."/>
            <person name="Winkler M.E."/>
        </authorList>
    </citation>
    <scope>NUCLEOTIDE SEQUENCE</scope>
</reference>
<dbReference type="PANTHER" id="PTHR43364:SF4">
    <property type="entry name" value="NAD(P)-LINKED OXIDOREDUCTASE SUPERFAMILY PROTEIN"/>
    <property type="match status" value="1"/>
</dbReference>